<keyword evidence="2 5" id="KW-0812">Transmembrane</keyword>
<dbReference type="PANTHER" id="PTHR43731">
    <property type="entry name" value="RHOMBOID PROTEASE"/>
    <property type="match status" value="1"/>
</dbReference>
<dbReference type="PANTHER" id="PTHR43731:SF26">
    <property type="entry name" value="RHOMBOID-LIKE PROTEIN 10, CHLOROPLASTIC"/>
    <property type="match status" value="1"/>
</dbReference>
<organism evidence="7 8">
    <name type="scientific">Phototrophicus methaneseepsis</name>
    <dbReference type="NCBI Taxonomy" id="2710758"/>
    <lineage>
        <taxon>Bacteria</taxon>
        <taxon>Bacillati</taxon>
        <taxon>Chloroflexota</taxon>
        <taxon>Candidatus Thermofontia</taxon>
        <taxon>Phototrophicales</taxon>
        <taxon>Phototrophicaceae</taxon>
        <taxon>Phototrophicus</taxon>
    </lineage>
</organism>
<dbReference type="GO" id="GO:0004252">
    <property type="term" value="F:serine-type endopeptidase activity"/>
    <property type="evidence" value="ECO:0007669"/>
    <property type="project" value="InterPro"/>
</dbReference>
<name>A0A7S8EDP3_9CHLR</name>
<dbReference type="InterPro" id="IPR022764">
    <property type="entry name" value="Peptidase_S54_rhomboid_dom"/>
</dbReference>
<feature type="transmembrane region" description="Helical" evidence="5">
    <location>
        <begin position="184"/>
        <end position="206"/>
    </location>
</feature>
<dbReference type="Proteomes" id="UP000594468">
    <property type="component" value="Chromosome"/>
</dbReference>
<dbReference type="Pfam" id="PF01694">
    <property type="entry name" value="Rhomboid"/>
    <property type="match status" value="1"/>
</dbReference>
<dbReference type="SUPFAM" id="SSF144091">
    <property type="entry name" value="Rhomboid-like"/>
    <property type="match status" value="1"/>
</dbReference>
<keyword evidence="4 5" id="KW-0472">Membrane</keyword>
<keyword evidence="3 5" id="KW-1133">Transmembrane helix</keyword>
<dbReference type="Gene3D" id="1.20.1540.10">
    <property type="entry name" value="Rhomboid-like"/>
    <property type="match status" value="1"/>
</dbReference>
<feature type="transmembrane region" description="Helical" evidence="5">
    <location>
        <begin position="12"/>
        <end position="33"/>
    </location>
</feature>
<dbReference type="AlphaFoldDB" id="A0A7S8EDP3"/>
<dbReference type="GO" id="GO:0016020">
    <property type="term" value="C:membrane"/>
    <property type="evidence" value="ECO:0007669"/>
    <property type="project" value="UniProtKB-SubCell"/>
</dbReference>
<dbReference type="KEGG" id="pmet:G4Y79_12160"/>
<evidence type="ECO:0000256" key="1">
    <source>
        <dbReference type="ARBA" id="ARBA00004141"/>
    </source>
</evidence>
<feature type="transmembrane region" description="Helical" evidence="5">
    <location>
        <begin position="212"/>
        <end position="234"/>
    </location>
</feature>
<reference evidence="7 8" key="1">
    <citation type="submission" date="2020-02" db="EMBL/GenBank/DDBJ databases">
        <authorList>
            <person name="Zheng R.K."/>
            <person name="Sun C.M."/>
        </authorList>
    </citation>
    <scope>NUCLEOTIDE SEQUENCE [LARGE SCALE GENOMIC DNA]</scope>
    <source>
        <strain evidence="8">rifampicinis</strain>
    </source>
</reference>
<proteinExistence type="predicted"/>
<dbReference type="GO" id="GO:0006508">
    <property type="term" value="P:proteolysis"/>
    <property type="evidence" value="ECO:0007669"/>
    <property type="project" value="UniProtKB-KW"/>
</dbReference>
<feature type="transmembrane region" description="Helical" evidence="5">
    <location>
        <begin position="69"/>
        <end position="91"/>
    </location>
</feature>
<evidence type="ECO:0000313" key="7">
    <source>
        <dbReference type="EMBL" id="QPC85083.1"/>
    </source>
</evidence>
<dbReference type="InterPro" id="IPR035952">
    <property type="entry name" value="Rhomboid-like_sf"/>
</dbReference>
<accession>A0A7S8EDP3</accession>
<gene>
    <name evidence="7" type="ORF">G4Y79_12160</name>
</gene>
<feature type="transmembrane region" description="Helical" evidence="5">
    <location>
        <begin position="137"/>
        <end position="155"/>
    </location>
</feature>
<comment type="subcellular location">
    <subcellularLocation>
        <location evidence="1">Membrane</location>
        <topology evidence="1">Multi-pass membrane protein</topology>
    </subcellularLocation>
</comment>
<evidence type="ECO:0000256" key="2">
    <source>
        <dbReference type="ARBA" id="ARBA00022692"/>
    </source>
</evidence>
<dbReference type="RefSeq" id="WP_195173146.1">
    <property type="nucleotide sequence ID" value="NZ_CP062983.1"/>
</dbReference>
<evidence type="ECO:0000313" key="8">
    <source>
        <dbReference type="Proteomes" id="UP000594468"/>
    </source>
</evidence>
<keyword evidence="7" id="KW-0645">Protease</keyword>
<dbReference type="EMBL" id="CP062983">
    <property type="protein sequence ID" value="QPC85083.1"/>
    <property type="molecule type" value="Genomic_DNA"/>
</dbReference>
<keyword evidence="7" id="KW-0378">Hydrolase</keyword>
<evidence type="ECO:0000259" key="6">
    <source>
        <dbReference type="Pfam" id="PF01694"/>
    </source>
</evidence>
<feature type="transmembrane region" description="Helical" evidence="5">
    <location>
        <begin position="103"/>
        <end position="131"/>
    </location>
</feature>
<evidence type="ECO:0000256" key="3">
    <source>
        <dbReference type="ARBA" id="ARBA00022989"/>
    </source>
</evidence>
<evidence type="ECO:0000256" key="5">
    <source>
        <dbReference type="SAM" id="Phobius"/>
    </source>
</evidence>
<keyword evidence="8" id="KW-1185">Reference proteome</keyword>
<feature type="domain" description="Peptidase S54 rhomboid" evidence="6">
    <location>
        <begin position="69"/>
        <end position="231"/>
    </location>
</feature>
<evidence type="ECO:0000256" key="4">
    <source>
        <dbReference type="ARBA" id="ARBA00023136"/>
    </source>
</evidence>
<sequence length="248" mass="27479">MLPIGTLGRNKYRPYVTFFLIVINLIIFGYQMVLQLQGQAVHLNFLYANALDMCKVGAEPIGMTMRNGLFTMFLHGSITHVGFNMMFLWIFGPHVEMYMGHRAYLAFYLAAGYIASFAQVFIGGVICSPAFVNGETLLIGASGAIAGVMGAFLLLNPNARVRMLMLFNIPFIRALRNVMIPYQVTYVSAGWFLAFWVINDFVMALVDKDGNVAHWAHIGGFVGGAAILFVITMFKGLPPVNPFPELDD</sequence>
<dbReference type="InterPro" id="IPR050925">
    <property type="entry name" value="Rhomboid_protease_S54"/>
</dbReference>
<protein>
    <submittedName>
        <fullName evidence="7">Rhomboid family intramembrane serine protease</fullName>
    </submittedName>
</protein>